<dbReference type="SMART" id="SM00530">
    <property type="entry name" value="HTH_XRE"/>
    <property type="match status" value="1"/>
</dbReference>
<dbReference type="CDD" id="cd00093">
    <property type="entry name" value="HTH_XRE"/>
    <property type="match status" value="1"/>
</dbReference>
<dbReference type="AlphaFoldDB" id="A0A1T2X2N4"/>
<reference evidence="3 4" key="1">
    <citation type="submission" date="2017-01" db="EMBL/GenBank/DDBJ databases">
        <title>Genome analysis of Paenibacillus selenitrireducens ES3-24.</title>
        <authorList>
            <person name="Xu D."/>
            <person name="Yao R."/>
            <person name="Zheng S."/>
        </authorList>
    </citation>
    <scope>NUCLEOTIDE SEQUENCE [LARGE SCALE GENOMIC DNA]</scope>
    <source>
        <strain evidence="3 4">ES3-24</strain>
    </source>
</reference>
<dbReference type="SUPFAM" id="SSF47413">
    <property type="entry name" value="lambda repressor-like DNA-binding domains"/>
    <property type="match status" value="1"/>
</dbReference>
<gene>
    <name evidence="3" type="ORF">BVG16_25565</name>
</gene>
<dbReference type="EMBL" id="MSZX01000012">
    <property type="protein sequence ID" value="OPA74120.1"/>
    <property type="molecule type" value="Genomic_DNA"/>
</dbReference>
<dbReference type="GO" id="GO:0003677">
    <property type="term" value="F:DNA binding"/>
    <property type="evidence" value="ECO:0007669"/>
    <property type="project" value="UniProtKB-KW"/>
</dbReference>
<dbReference type="Proteomes" id="UP000190188">
    <property type="component" value="Unassembled WGS sequence"/>
</dbReference>
<dbReference type="InterPro" id="IPR001387">
    <property type="entry name" value="Cro/C1-type_HTH"/>
</dbReference>
<proteinExistence type="predicted"/>
<keyword evidence="4" id="KW-1185">Reference proteome</keyword>
<evidence type="ECO:0000313" key="4">
    <source>
        <dbReference type="Proteomes" id="UP000190188"/>
    </source>
</evidence>
<dbReference type="PANTHER" id="PTHR46558:SF11">
    <property type="entry name" value="HTH-TYPE TRANSCRIPTIONAL REGULATOR XRE"/>
    <property type="match status" value="1"/>
</dbReference>
<accession>A0A1T2X2N4</accession>
<dbReference type="PROSITE" id="PS50943">
    <property type="entry name" value="HTH_CROC1"/>
    <property type="match status" value="1"/>
</dbReference>
<feature type="domain" description="HTH cro/C1-type" evidence="2">
    <location>
        <begin position="7"/>
        <end position="61"/>
    </location>
</feature>
<organism evidence="3 4">
    <name type="scientific">Paenibacillus selenitireducens</name>
    <dbReference type="NCBI Taxonomy" id="1324314"/>
    <lineage>
        <taxon>Bacteria</taxon>
        <taxon>Bacillati</taxon>
        <taxon>Bacillota</taxon>
        <taxon>Bacilli</taxon>
        <taxon>Bacillales</taxon>
        <taxon>Paenibacillaceae</taxon>
        <taxon>Paenibacillus</taxon>
    </lineage>
</organism>
<evidence type="ECO:0000256" key="1">
    <source>
        <dbReference type="ARBA" id="ARBA00023125"/>
    </source>
</evidence>
<dbReference type="Gene3D" id="1.10.260.40">
    <property type="entry name" value="lambda repressor-like DNA-binding domains"/>
    <property type="match status" value="1"/>
</dbReference>
<sequence>MKYGNRIADLRERKGWTQEELATTIGISRAALSHYEKNRRKPDFETLTQLADLFQVSIDYLIGRTSQSQHPMDGDVHQFTEQLELSDSELLEKFSLTIDGHKLTDEEARRFIAFVRAERMMNS</sequence>
<dbReference type="STRING" id="1324314.BVG16_25565"/>
<dbReference type="OrthoDB" id="8115576at2"/>
<dbReference type="PANTHER" id="PTHR46558">
    <property type="entry name" value="TRACRIPTIONAL REGULATORY PROTEIN-RELATED-RELATED"/>
    <property type="match status" value="1"/>
</dbReference>
<protein>
    <submittedName>
        <fullName evidence="3">Transcriptional regulator</fullName>
    </submittedName>
</protein>
<name>A0A1T2X2N4_9BACL</name>
<dbReference type="Pfam" id="PF01381">
    <property type="entry name" value="HTH_3"/>
    <property type="match status" value="1"/>
</dbReference>
<keyword evidence="1" id="KW-0238">DNA-binding</keyword>
<dbReference type="InterPro" id="IPR010982">
    <property type="entry name" value="Lambda_DNA-bd_dom_sf"/>
</dbReference>
<comment type="caution">
    <text evidence="3">The sequence shown here is derived from an EMBL/GenBank/DDBJ whole genome shotgun (WGS) entry which is preliminary data.</text>
</comment>
<dbReference type="RefSeq" id="WP_078502036.1">
    <property type="nucleotide sequence ID" value="NZ_MSZX01000012.1"/>
</dbReference>
<evidence type="ECO:0000313" key="3">
    <source>
        <dbReference type="EMBL" id="OPA74120.1"/>
    </source>
</evidence>
<evidence type="ECO:0000259" key="2">
    <source>
        <dbReference type="PROSITE" id="PS50943"/>
    </source>
</evidence>